<dbReference type="GO" id="GO:0002939">
    <property type="term" value="P:tRNA N1-guanine methylation"/>
    <property type="evidence" value="ECO:0007669"/>
    <property type="project" value="TreeGrafter"/>
</dbReference>
<dbReference type="InterPro" id="IPR056743">
    <property type="entry name" value="TRM5-TYW2-like_MTfase"/>
</dbReference>
<dbReference type="Gene3D" id="3.40.50.150">
    <property type="entry name" value="Vaccinia Virus protein VP39"/>
    <property type="match status" value="1"/>
</dbReference>
<dbReference type="Pfam" id="PF25133">
    <property type="entry name" value="TYW2_N_2"/>
    <property type="match status" value="1"/>
</dbReference>
<name>A0A1M5XVJ2_9BACT</name>
<reference evidence="7 8" key="1">
    <citation type="submission" date="2016-11" db="EMBL/GenBank/DDBJ databases">
        <authorList>
            <person name="Jaros S."/>
            <person name="Januszkiewicz K."/>
            <person name="Wedrychowicz H."/>
        </authorList>
    </citation>
    <scope>NUCLEOTIDE SEQUENCE [LARGE SCALE GENOMIC DNA]</scope>
    <source>
        <strain evidence="7 8">DSM 9705</strain>
    </source>
</reference>
<dbReference type="Pfam" id="PF02475">
    <property type="entry name" value="TRM5-TYW2_MTfase"/>
    <property type="match status" value="1"/>
</dbReference>
<organism evidence="7 8">
    <name type="scientific">Desulfofustis glycolicus DSM 9705</name>
    <dbReference type="NCBI Taxonomy" id="1121409"/>
    <lineage>
        <taxon>Bacteria</taxon>
        <taxon>Pseudomonadati</taxon>
        <taxon>Thermodesulfobacteriota</taxon>
        <taxon>Desulfobulbia</taxon>
        <taxon>Desulfobulbales</taxon>
        <taxon>Desulfocapsaceae</taxon>
        <taxon>Desulfofustis</taxon>
    </lineage>
</organism>
<evidence type="ECO:0000256" key="4">
    <source>
        <dbReference type="ARBA" id="ARBA00022691"/>
    </source>
</evidence>
<dbReference type="AlphaFoldDB" id="A0A1M5XVJ2"/>
<keyword evidence="4" id="KW-0949">S-adenosyl-L-methionine</keyword>
<accession>A0A1M5XVJ2</accession>
<dbReference type="PROSITE" id="PS51684">
    <property type="entry name" value="SAM_MT_TRM5_TYW2"/>
    <property type="match status" value="1"/>
</dbReference>
<dbReference type="InterPro" id="IPR030382">
    <property type="entry name" value="MeTrfase_TRM5/TYW2"/>
</dbReference>
<keyword evidence="1" id="KW-0963">Cytoplasm</keyword>
<dbReference type="InterPro" id="IPR029063">
    <property type="entry name" value="SAM-dependent_MTases_sf"/>
</dbReference>
<dbReference type="STRING" id="1121409.SAMN02745124_03392"/>
<dbReference type="EMBL" id="FQXS01000023">
    <property type="protein sequence ID" value="SHI03742.1"/>
    <property type="molecule type" value="Genomic_DNA"/>
</dbReference>
<dbReference type="PANTHER" id="PTHR23245:SF36">
    <property type="entry name" value="TRNA (GUANINE(37)-N1)-METHYLTRANSFERASE"/>
    <property type="match status" value="1"/>
</dbReference>
<keyword evidence="2 7" id="KW-0489">Methyltransferase</keyword>
<feature type="domain" description="SAM-dependent methyltransferase TRM5/TYW2-type" evidence="6">
    <location>
        <begin position="35"/>
        <end position="286"/>
    </location>
</feature>
<evidence type="ECO:0000313" key="8">
    <source>
        <dbReference type="Proteomes" id="UP000184139"/>
    </source>
</evidence>
<dbReference type="InterPro" id="IPR056744">
    <property type="entry name" value="TRM5/TYW2-like_N"/>
</dbReference>
<keyword evidence="8" id="KW-1185">Reference proteome</keyword>
<evidence type="ECO:0000313" key="7">
    <source>
        <dbReference type="EMBL" id="SHI03742.1"/>
    </source>
</evidence>
<evidence type="ECO:0000259" key="6">
    <source>
        <dbReference type="PROSITE" id="PS51684"/>
    </source>
</evidence>
<evidence type="ECO:0000256" key="5">
    <source>
        <dbReference type="ARBA" id="ARBA00022694"/>
    </source>
</evidence>
<evidence type="ECO:0000256" key="1">
    <source>
        <dbReference type="ARBA" id="ARBA00022490"/>
    </source>
</evidence>
<dbReference type="Gene3D" id="3.30.300.110">
    <property type="entry name" value="Met-10+ protein-like domains"/>
    <property type="match status" value="1"/>
</dbReference>
<dbReference type="Proteomes" id="UP000184139">
    <property type="component" value="Unassembled WGS sequence"/>
</dbReference>
<dbReference type="PANTHER" id="PTHR23245">
    <property type="entry name" value="TRNA METHYLTRANSFERASE"/>
    <property type="match status" value="1"/>
</dbReference>
<sequence length="286" mass="31771">MATTCSSASDHSMNLKQALQDILPADELSLLVRSYDMIGDIAVIIIPPPLLHHERLIGDTILSMNKRIRVVARRAGHHGGEYRTLPLTVIAGEQRLTTMHREFGVSLELDLSEIYFSPRSGNERKRIVDQVIRPEQVLVMFSGAAPYPLQLARHSPAATVVGVEKNIAAHRYGLINVRKNKAQAVVSLICGDVIHVIPELDHSFDRVIMPLPGTARQFLDLAIEYLRPSGRLHLYEFQPRGQFAESEAFIRKAARLKGRSILDSVVTVCGHNSPSSYRICVDATIS</sequence>
<protein>
    <submittedName>
        <fullName evidence="7">Methyltransferase</fullName>
    </submittedName>
</protein>
<dbReference type="GO" id="GO:0005737">
    <property type="term" value="C:cytoplasm"/>
    <property type="evidence" value="ECO:0007669"/>
    <property type="project" value="TreeGrafter"/>
</dbReference>
<keyword evidence="3 7" id="KW-0808">Transferase</keyword>
<gene>
    <name evidence="7" type="ORF">SAMN02745124_03392</name>
</gene>
<proteinExistence type="predicted"/>
<dbReference type="SUPFAM" id="SSF53335">
    <property type="entry name" value="S-adenosyl-L-methionine-dependent methyltransferases"/>
    <property type="match status" value="1"/>
</dbReference>
<dbReference type="CDD" id="cd02440">
    <property type="entry name" value="AdoMet_MTases"/>
    <property type="match status" value="1"/>
</dbReference>
<evidence type="ECO:0000256" key="3">
    <source>
        <dbReference type="ARBA" id="ARBA00022679"/>
    </source>
</evidence>
<dbReference type="GO" id="GO:0008175">
    <property type="term" value="F:tRNA methyltransferase activity"/>
    <property type="evidence" value="ECO:0007669"/>
    <property type="project" value="TreeGrafter"/>
</dbReference>
<keyword evidence="5" id="KW-0819">tRNA processing</keyword>
<evidence type="ECO:0000256" key="2">
    <source>
        <dbReference type="ARBA" id="ARBA00022603"/>
    </source>
</evidence>